<evidence type="ECO:0000313" key="2">
    <source>
        <dbReference type="Proteomes" id="UP000182740"/>
    </source>
</evidence>
<protein>
    <recommendedName>
        <fullName evidence="3">YD repeat-containing protein</fullName>
    </recommendedName>
</protein>
<dbReference type="AlphaFoldDB" id="A0A1K1T1Y1"/>
<reference evidence="2" key="1">
    <citation type="submission" date="2016-11" db="EMBL/GenBank/DDBJ databases">
        <authorList>
            <person name="Varghese N."/>
            <person name="Submissions S."/>
        </authorList>
    </citation>
    <scope>NUCLEOTIDE SEQUENCE [LARGE SCALE GENOMIC DNA]</scope>
    <source>
        <strain evidence="2">DSM 44671</strain>
    </source>
</reference>
<organism evidence="1 2">
    <name type="scientific">Amycolatopsis australiensis</name>
    <dbReference type="NCBI Taxonomy" id="546364"/>
    <lineage>
        <taxon>Bacteria</taxon>
        <taxon>Bacillati</taxon>
        <taxon>Actinomycetota</taxon>
        <taxon>Actinomycetes</taxon>
        <taxon>Pseudonocardiales</taxon>
        <taxon>Pseudonocardiaceae</taxon>
        <taxon>Amycolatopsis</taxon>
    </lineage>
</organism>
<sequence>MTFRELIVPSALEVLETVGVEPVLSEPGSTVQTLVFEAGGRDSVTFSYDVAGRSVRFVWKTGTESPSSCSGRARC</sequence>
<gene>
    <name evidence="1" type="ORF">SAMN04489730_7594</name>
</gene>
<dbReference type="EMBL" id="FPJG01000006">
    <property type="protein sequence ID" value="SFW90508.1"/>
    <property type="molecule type" value="Genomic_DNA"/>
</dbReference>
<evidence type="ECO:0008006" key="3">
    <source>
        <dbReference type="Google" id="ProtNLM"/>
    </source>
</evidence>
<dbReference type="OrthoDB" id="4555333at2"/>
<dbReference type="Proteomes" id="UP000182740">
    <property type="component" value="Unassembled WGS sequence"/>
</dbReference>
<dbReference type="STRING" id="546364.SAMN04489730_7594"/>
<name>A0A1K1T1Y1_9PSEU</name>
<accession>A0A1K1T1Y1</accession>
<evidence type="ECO:0000313" key="1">
    <source>
        <dbReference type="EMBL" id="SFW90508.1"/>
    </source>
</evidence>
<keyword evidence="2" id="KW-1185">Reference proteome</keyword>
<proteinExistence type="predicted"/>
<dbReference type="RefSeq" id="WP_084743124.1">
    <property type="nucleotide sequence ID" value="NZ_FPJG01000006.1"/>
</dbReference>